<dbReference type="EMBL" id="JAVREQ010000007">
    <property type="protein sequence ID" value="MDT0379271.1"/>
    <property type="molecule type" value="Genomic_DNA"/>
</dbReference>
<keyword evidence="1" id="KW-0808">Transferase</keyword>
<evidence type="ECO:0000256" key="1">
    <source>
        <dbReference type="ARBA" id="ARBA00022527"/>
    </source>
</evidence>
<keyword evidence="1" id="KW-0723">Serine/threonine-protein kinase</keyword>
<dbReference type="PANTHER" id="PTHR35526:SF3">
    <property type="entry name" value="ANTI-SIGMA-F FACTOR RSBW"/>
    <property type="match status" value="1"/>
</dbReference>
<proteinExistence type="predicted"/>
<sequence length="144" mass="15461">MEQLRNQRPPTADREPIPPPDTAAEARERVIHLLELHFGTAGAELQDETVTVADALLVTSELATNAIRHGGGITAFQARIHRDCLILTIADGSDEMPRRCEPSTNGTPTLGGYGWALACRLARRVTIARHGGGGKTVTAHLPLL</sequence>
<protein>
    <submittedName>
        <fullName evidence="4">ATP-binding protein</fullName>
    </submittedName>
</protein>
<dbReference type="SUPFAM" id="SSF55874">
    <property type="entry name" value="ATPase domain of HSP90 chaperone/DNA topoisomerase II/histidine kinase"/>
    <property type="match status" value="1"/>
</dbReference>
<evidence type="ECO:0000313" key="5">
    <source>
        <dbReference type="Proteomes" id="UP001183414"/>
    </source>
</evidence>
<keyword evidence="5" id="KW-1185">Reference proteome</keyword>
<keyword evidence="1" id="KW-0418">Kinase</keyword>
<dbReference type="PANTHER" id="PTHR35526">
    <property type="entry name" value="ANTI-SIGMA-F FACTOR RSBW-RELATED"/>
    <property type="match status" value="1"/>
</dbReference>
<comment type="caution">
    <text evidence="4">The sequence shown here is derived from an EMBL/GenBank/DDBJ whole genome shotgun (WGS) entry which is preliminary data.</text>
</comment>
<name>A0ABU2NQL3_9ACTN</name>
<dbReference type="GO" id="GO:0005524">
    <property type="term" value="F:ATP binding"/>
    <property type="evidence" value="ECO:0007669"/>
    <property type="project" value="UniProtKB-KW"/>
</dbReference>
<feature type="domain" description="Histidine kinase/HSP90-like ATPase" evidence="3">
    <location>
        <begin position="51"/>
        <end position="139"/>
    </location>
</feature>
<gene>
    <name evidence="4" type="ORF">RM572_10890</name>
</gene>
<dbReference type="Proteomes" id="UP001183414">
    <property type="component" value="Unassembled WGS sequence"/>
</dbReference>
<dbReference type="CDD" id="cd16936">
    <property type="entry name" value="HATPase_RsbW-like"/>
    <property type="match status" value="1"/>
</dbReference>
<evidence type="ECO:0000313" key="4">
    <source>
        <dbReference type="EMBL" id="MDT0379271.1"/>
    </source>
</evidence>
<reference evidence="5" key="1">
    <citation type="submission" date="2023-07" db="EMBL/GenBank/DDBJ databases">
        <title>30 novel species of actinomycetes from the DSMZ collection.</title>
        <authorList>
            <person name="Nouioui I."/>
        </authorList>
    </citation>
    <scope>NUCLEOTIDE SEQUENCE [LARGE SCALE GENOMIC DNA]</scope>
    <source>
        <strain evidence="5">DSM 42041</strain>
    </source>
</reference>
<evidence type="ECO:0000259" key="3">
    <source>
        <dbReference type="Pfam" id="PF13581"/>
    </source>
</evidence>
<dbReference type="InterPro" id="IPR036890">
    <property type="entry name" value="HATPase_C_sf"/>
</dbReference>
<evidence type="ECO:0000256" key="2">
    <source>
        <dbReference type="SAM" id="MobiDB-lite"/>
    </source>
</evidence>
<dbReference type="InterPro" id="IPR003594">
    <property type="entry name" value="HATPase_dom"/>
</dbReference>
<dbReference type="Gene3D" id="3.30.565.10">
    <property type="entry name" value="Histidine kinase-like ATPase, C-terminal domain"/>
    <property type="match status" value="1"/>
</dbReference>
<keyword evidence="4" id="KW-0067">ATP-binding</keyword>
<keyword evidence="4" id="KW-0547">Nucleotide-binding</keyword>
<dbReference type="Pfam" id="PF13581">
    <property type="entry name" value="HATPase_c_2"/>
    <property type="match status" value="1"/>
</dbReference>
<feature type="region of interest" description="Disordered" evidence="2">
    <location>
        <begin position="1"/>
        <end position="21"/>
    </location>
</feature>
<accession>A0ABU2NQL3</accession>
<dbReference type="RefSeq" id="WP_311673059.1">
    <property type="nucleotide sequence ID" value="NZ_JAVREQ010000007.1"/>
</dbReference>
<dbReference type="InterPro" id="IPR050267">
    <property type="entry name" value="Anti-sigma-factor_SerPK"/>
</dbReference>
<organism evidence="4 5">
    <name type="scientific">Streptomyces hazeniae</name>
    <dbReference type="NCBI Taxonomy" id="3075538"/>
    <lineage>
        <taxon>Bacteria</taxon>
        <taxon>Bacillati</taxon>
        <taxon>Actinomycetota</taxon>
        <taxon>Actinomycetes</taxon>
        <taxon>Kitasatosporales</taxon>
        <taxon>Streptomycetaceae</taxon>
        <taxon>Streptomyces</taxon>
    </lineage>
</organism>